<accession>A0A0L1KE39</accession>
<evidence type="ECO:0000259" key="11">
    <source>
        <dbReference type="SMART" id="SM00990"/>
    </source>
</evidence>
<comment type="similarity">
    <text evidence="4">Belongs to the FAN1 family.</text>
</comment>
<evidence type="ECO:0000256" key="4">
    <source>
        <dbReference type="ARBA" id="ARBA00005533"/>
    </source>
</evidence>
<name>A0A0L1KE39_9SPHN</name>
<protein>
    <recommendedName>
        <fullName evidence="5">phosphodiesterase I</fullName>
        <ecNumber evidence="5">3.1.4.1</ecNumber>
    </recommendedName>
</protein>
<evidence type="ECO:0000256" key="2">
    <source>
        <dbReference type="ARBA" id="ARBA00001936"/>
    </source>
</evidence>
<gene>
    <name evidence="12" type="ORF">J121_2041</name>
</gene>
<dbReference type="EMBL" id="JYNE01000024">
    <property type="protein sequence ID" value="KNH02129.1"/>
    <property type="molecule type" value="Genomic_DNA"/>
</dbReference>
<comment type="catalytic activity">
    <reaction evidence="1">
        <text>Hydrolytically removes 5'-nucleotides successively from the 3'-hydroxy termini of 3'-hydroxy-terminated oligonucleotides.</text>
        <dbReference type="EC" id="3.1.4.1"/>
    </reaction>
</comment>
<dbReference type="PATRIC" id="fig|1306953.7.peg.2115"/>
<dbReference type="GO" id="GO:0070336">
    <property type="term" value="F:flap-structured DNA binding"/>
    <property type="evidence" value="ECO:0007669"/>
    <property type="project" value="TreeGrafter"/>
</dbReference>
<evidence type="ECO:0000256" key="7">
    <source>
        <dbReference type="ARBA" id="ARBA00022723"/>
    </source>
</evidence>
<dbReference type="InterPro" id="IPR014883">
    <property type="entry name" value="VRR_NUC"/>
</dbReference>
<dbReference type="InterPro" id="IPR033315">
    <property type="entry name" value="Fan1-like"/>
</dbReference>
<evidence type="ECO:0000256" key="5">
    <source>
        <dbReference type="ARBA" id="ARBA00012029"/>
    </source>
</evidence>
<evidence type="ECO:0000256" key="10">
    <source>
        <dbReference type="ARBA" id="ARBA00023211"/>
    </source>
</evidence>
<evidence type="ECO:0000313" key="12">
    <source>
        <dbReference type="EMBL" id="KNH02129.1"/>
    </source>
</evidence>
<proteinExistence type="inferred from homology"/>
<keyword evidence="10" id="KW-0464">Manganese</keyword>
<keyword evidence="7" id="KW-0479">Metal-binding</keyword>
<evidence type="ECO:0000313" key="13">
    <source>
        <dbReference type="Proteomes" id="UP000037446"/>
    </source>
</evidence>
<dbReference type="AlphaFoldDB" id="A0A0L1KE39"/>
<dbReference type="SMART" id="SM00990">
    <property type="entry name" value="VRR_NUC"/>
    <property type="match status" value="1"/>
</dbReference>
<evidence type="ECO:0000256" key="9">
    <source>
        <dbReference type="ARBA" id="ARBA00022842"/>
    </source>
</evidence>
<keyword evidence="6" id="KW-0540">Nuclease</keyword>
<evidence type="ECO:0000256" key="8">
    <source>
        <dbReference type="ARBA" id="ARBA00022801"/>
    </source>
</evidence>
<dbReference type="GO" id="GO:0017108">
    <property type="term" value="F:5'-flap endonuclease activity"/>
    <property type="evidence" value="ECO:0007669"/>
    <property type="project" value="TreeGrafter"/>
</dbReference>
<reference evidence="12" key="1">
    <citation type="submission" date="2015-02" db="EMBL/GenBank/DDBJ databases">
        <authorList>
            <person name="Chooi Y.-H."/>
        </authorList>
    </citation>
    <scope>NUCLEOTIDE SEQUENCE [LARGE SCALE GENOMIC DNA]</scope>
    <source>
        <strain evidence="12">LAMA 915</strain>
    </source>
</reference>
<dbReference type="Pfam" id="PF08774">
    <property type="entry name" value="VRR_NUC"/>
    <property type="match status" value="1"/>
</dbReference>
<dbReference type="Gene3D" id="3.40.1350.10">
    <property type="match status" value="1"/>
</dbReference>
<evidence type="ECO:0000256" key="1">
    <source>
        <dbReference type="ARBA" id="ARBA00000983"/>
    </source>
</evidence>
<dbReference type="PANTHER" id="PTHR15749">
    <property type="entry name" value="FANCONI-ASSOCIATED NUCLEASE 1"/>
    <property type="match status" value="1"/>
</dbReference>
<organism evidence="12 13">
    <name type="scientific">Qipengyuania citrea LAMA 915</name>
    <dbReference type="NCBI Taxonomy" id="1306953"/>
    <lineage>
        <taxon>Bacteria</taxon>
        <taxon>Pseudomonadati</taxon>
        <taxon>Pseudomonadota</taxon>
        <taxon>Alphaproteobacteria</taxon>
        <taxon>Sphingomonadales</taxon>
        <taxon>Erythrobacteraceae</taxon>
        <taxon>Qipengyuania</taxon>
    </lineage>
</organism>
<dbReference type="PANTHER" id="PTHR15749:SF4">
    <property type="entry name" value="FANCONI-ASSOCIATED NUCLEASE 1"/>
    <property type="match status" value="1"/>
</dbReference>
<keyword evidence="8" id="KW-0378">Hydrolase</keyword>
<dbReference type="EC" id="3.1.4.1" evidence="5"/>
<dbReference type="GO" id="GO:0036297">
    <property type="term" value="P:interstrand cross-link repair"/>
    <property type="evidence" value="ECO:0007669"/>
    <property type="project" value="InterPro"/>
</dbReference>
<dbReference type="InterPro" id="IPR011856">
    <property type="entry name" value="tRNA_endonuc-like_dom_sf"/>
</dbReference>
<feature type="domain" description="VRR-NUC" evidence="11">
    <location>
        <begin position="151"/>
        <end position="266"/>
    </location>
</feature>
<comment type="cofactor">
    <cofactor evidence="2">
        <name>Mn(2+)</name>
        <dbReference type="ChEBI" id="CHEBI:29035"/>
    </cofactor>
</comment>
<comment type="cofactor">
    <cofactor evidence="3">
        <name>Mg(2+)</name>
        <dbReference type="ChEBI" id="CHEBI:18420"/>
    </cofactor>
</comment>
<keyword evidence="9" id="KW-0460">Magnesium</keyword>
<dbReference type="GO" id="GO:0008409">
    <property type="term" value="F:5'-3' exonuclease activity"/>
    <property type="evidence" value="ECO:0007669"/>
    <property type="project" value="TreeGrafter"/>
</dbReference>
<evidence type="ECO:0000256" key="3">
    <source>
        <dbReference type="ARBA" id="ARBA00001946"/>
    </source>
</evidence>
<dbReference type="Proteomes" id="UP000037446">
    <property type="component" value="Unassembled WGS sequence"/>
</dbReference>
<sequence>MLQDIKELHASAPKYAFNEKSQAEVIDQYSVEVEPLQATYAKVGRKGAQIVVGDEIISAEEFALRHYSGQGWQVLQLESVPFHALFGVMMWIVIQDPIDPKNRIVSFGDRTAYEERRTKEPIWTHLPSDFGSAGYGIRRATAIEKHFDEFLHDDDLEWLFDYWRFHSGNLRQYLWAHRPEDVERARKLLEILPPQTIKAILHYLVQDYWGRYLGWPDLLLHREGEFRFVEVKSSSDRLSDDQKRWIADNHDVLKLPFSIAKIHRIASQA</sequence>
<dbReference type="GO" id="GO:0004528">
    <property type="term" value="F:phosphodiesterase I activity"/>
    <property type="evidence" value="ECO:0007669"/>
    <property type="project" value="UniProtKB-EC"/>
</dbReference>
<evidence type="ECO:0000256" key="6">
    <source>
        <dbReference type="ARBA" id="ARBA00022722"/>
    </source>
</evidence>
<comment type="caution">
    <text evidence="12">The sequence shown here is derived from an EMBL/GenBank/DDBJ whole genome shotgun (WGS) entry which is preliminary data.</text>
</comment>